<feature type="domain" description="Tyrosine specific protein phosphatases" evidence="1">
    <location>
        <begin position="121"/>
        <end position="177"/>
    </location>
</feature>
<protein>
    <submittedName>
        <fullName evidence="2">Protein tyrosine/serine phosphatase</fullName>
    </submittedName>
</protein>
<proteinExistence type="predicted"/>
<dbReference type="InterPro" id="IPR016130">
    <property type="entry name" value="Tyr_Pase_AS"/>
</dbReference>
<dbReference type="InterPro" id="IPR026893">
    <property type="entry name" value="Tyr/Ser_Pase_IphP-type"/>
</dbReference>
<dbReference type="GO" id="GO:0004721">
    <property type="term" value="F:phosphoprotein phosphatase activity"/>
    <property type="evidence" value="ECO:0007669"/>
    <property type="project" value="InterPro"/>
</dbReference>
<comment type="caution">
    <text evidence="2">The sequence shown here is derived from an EMBL/GenBank/DDBJ whole genome shotgun (WGS) entry which is preliminary data.</text>
</comment>
<dbReference type="InterPro" id="IPR000387">
    <property type="entry name" value="Tyr_Pase_dom"/>
</dbReference>
<reference evidence="2 3" key="1">
    <citation type="submission" date="2020-07" db="EMBL/GenBank/DDBJ databases">
        <title>Sequencing the genomes of 1000 actinobacteria strains.</title>
        <authorList>
            <person name="Klenk H.-P."/>
        </authorList>
    </citation>
    <scope>NUCLEOTIDE SEQUENCE [LARGE SCALE GENOMIC DNA]</scope>
    <source>
        <strain evidence="2 3">DSM 22083</strain>
    </source>
</reference>
<evidence type="ECO:0000313" key="3">
    <source>
        <dbReference type="Proteomes" id="UP000569914"/>
    </source>
</evidence>
<dbReference type="SUPFAM" id="SSF52799">
    <property type="entry name" value="(Phosphotyrosine protein) phosphatases II"/>
    <property type="match status" value="1"/>
</dbReference>
<dbReference type="PROSITE" id="PS00383">
    <property type="entry name" value="TYR_PHOSPHATASE_1"/>
    <property type="match status" value="1"/>
</dbReference>
<organism evidence="2 3">
    <name type="scientific">Microlunatus parietis</name>
    <dbReference type="NCBI Taxonomy" id="682979"/>
    <lineage>
        <taxon>Bacteria</taxon>
        <taxon>Bacillati</taxon>
        <taxon>Actinomycetota</taxon>
        <taxon>Actinomycetes</taxon>
        <taxon>Propionibacteriales</taxon>
        <taxon>Propionibacteriaceae</taxon>
        <taxon>Microlunatus</taxon>
    </lineage>
</organism>
<dbReference type="AlphaFoldDB" id="A0A7Y9LFB2"/>
<accession>A0A7Y9LFB2</accession>
<sequence>MTATGELDETYRPLHLDWPSCLNARDLGGMPIKGGGRIRTGALIRTDGHHKLTEQGVAAVRDYGVARIIDLRRQRELDREPSPFFGDPLYLHHPVQNPADPDHEWMTLAEIYIAMLDLRPDLYAAAVAAVADAPPGGVVVHCAGGKDRTGITVALSLAVAGVEPAVIAADYALTQARLAEEAAAHVAGIADPREREIVAGLVPTPPENMIKVLDHLTAKYGSVDGFLEAGGLTADQRSALRARLV</sequence>
<dbReference type="Pfam" id="PF13350">
    <property type="entry name" value="Y_phosphatase3"/>
    <property type="match status" value="1"/>
</dbReference>
<dbReference type="Gene3D" id="3.90.190.10">
    <property type="entry name" value="Protein tyrosine phosphatase superfamily"/>
    <property type="match status" value="1"/>
</dbReference>
<dbReference type="RefSeq" id="WP_179757320.1">
    <property type="nucleotide sequence ID" value="NZ_JACCBU010000001.1"/>
</dbReference>
<dbReference type="InterPro" id="IPR029021">
    <property type="entry name" value="Prot-tyrosine_phosphatase-like"/>
</dbReference>
<evidence type="ECO:0000313" key="2">
    <source>
        <dbReference type="EMBL" id="NYE74775.1"/>
    </source>
</evidence>
<keyword evidence="3" id="KW-1185">Reference proteome</keyword>
<evidence type="ECO:0000259" key="1">
    <source>
        <dbReference type="PROSITE" id="PS50056"/>
    </source>
</evidence>
<gene>
    <name evidence="2" type="ORF">BKA15_006104</name>
</gene>
<dbReference type="EMBL" id="JACCBU010000001">
    <property type="protein sequence ID" value="NYE74775.1"/>
    <property type="molecule type" value="Genomic_DNA"/>
</dbReference>
<dbReference type="Proteomes" id="UP000569914">
    <property type="component" value="Unassembled WGS sequence"/>
</dbReference>
<dbReference type="PROSITE" id="PS50056">
    <property type="entry name" value="TYR_PHOSPHATASE_2"/>
    <property type="match status" value="1"/>
</dbReference>
<name>A0A7Y9LFB2_9ACTN</name>